<accession>A0A7G6WVK2</accession>
<keyword evidence="2" id="KW-0472">Membrane</keyword>
<keyword evidence="2" id="KW-1133">Transmembrane helix</keyword>
<evidence type="ECO:0000313" key="5">
    <source>
        <dbReference type="Proteomes" id="UP000515563"/>
    </source>
</evidence>
<proteinExistence type="predicted"/>
<dbReference type="InterPro" id="IPR025241">
    <property type="entry name" value="DUF4190"/>
</dbReference>
<dbReference type="EMBL" id="CP043661">
    <property type="protein sequence ID" value="QNE18017.1"/>
    <property type="molecule type" value="Genomic_DNA"/>
</dbReference>
<name>A0A7G6WVK2_9ACTN</name>
<evidence type="ECO:0000256" key="1">
    <source>
        <dbReference type="SAM" id="MobiDB-lite"/>
    </source>
</evidence>
<dbReference type="Pfam" id="PF13828">
    <property type="entry name" value="DUF4190"/>
    <property type="match status" value="1"/>
</dbReference>
<feature type="transmembrane region" description="Helical" evidence="2">
    <location>
        <begin position="55"/>
        <end position="75"/>
    </location>
</feature>
<protein>
    <submittedName>
        <fullName evidence="4">DUF4190 domain-containing protein</fullName>
    </submittedName>
</protein>
<sequence length="132" mass="14217">MSFERPQDYPRYSGTPNPDQVHGPEPTRYVLQPGYQEQQPAYGVLRDNSNATVSLVLGLIGLCTFVLIASPFAWWKANQALREIDANPGIYNNRGMAVGGQITGIIGTVLLALFVLGGLLLLFVLIAATGGN</sequence>
<reference evidence="5" key="1">
    <citation type="submission" date="2019-09" db="EMBL/GenBank/DDBJ databases">
        <title>Antimicrobial potential of Antarctic Bacteria.</title>
        <authorList>
            <person name="Benaud N."/>
            <person name="Edwards R.J."/>
            <person name="Ferrari B.C."/>
        </authorList>
    </citation>
    <scope>NUCLEOTIDE SEQUENCE [LARGE SCALE GENOMIC DNA]</scope>
    <source>
        <strain evidence="5">SPB151</strain>
    </source>
</reference>
<gene>
    <name evidence="4" type="ORF">F1D05_09125</name>
</gene>
<keyword evidence="2" id="KW-0812">Transmembrane</keyword>
<dbReference type="KEGG" id="kqi:F1D05_09125"/>
<evidence type="ECO:0000259" key="3">
    <source>
        <dbReference type="Pfam" id="PF13828"/>
    </source>
</evidence>
<feature type="region of interest" description="Disordered" evidence="1">
    <location>
        <begin position="1"/>
        <end position="28"/>
    </location>
</feature>
<organism evidence="4 5">
    <name type="scientific">Kribbella qitaiheensis</name>
    <dbReference type="NCBI Taxonomy" id="1544730"/>
    <lineage>
        <taxon>Bacteria</taxon>
        <taxon>Bacillati</taxon>
        <taxon>Actinomycetota</taxon>
        <taxon>Actinomycetes</taxon>
        <taxon>Propionibacteriales</taxon>
        <taxon>Kribbellaceae</taxon>
        <taxon>Kribbella</taxon>
    </lineage>
</organism>
<dbReference type="Proteomes" id="UP000515563">
    <property type="component" value="Chromosome"/>
</dbReference>
<feature type="domain" description="DUF4190" evidence="3">
    <location>
        <begin position="51"/>
        <end position="114"/>
    </location>
</feature>
<evidence type="ECO:0000256" key="2">
    <source>
        <dbReference type="SAM" id="Phobius"/>
    </source>
</evidence>
<evidence type="ECO:0000313" key="4">
    <source>
        <dbReference type="EMBL" id="QNE18017.1"/>
    </source>
</evidence>
<dbReference type="RefSeq" id="WP_185446853.1">
    <property type="nucleotide sequence ID" value="NZ_CP043661.1"/>
</dbReference>
<keyword evidence="5" id="KW-1185">Reference proteome</keyword>
<reference evidence="4 5" key="2">
    <citation type="journal article" date="2020" name="Microbiol. Resour. Announc.">
        <title>Antarctic desert soil bacteria exhibit high novel natural product potential, evaluated through long-read genome sequencing and comparative genomics.</title>
        <authorList>
            <person name="Benaud N."/>
            <person name="Edwards R.J."/>
            <person name="Amos T.G."/>
            <person name="D'Agostino P.M."/>
            <person name="Gutierrez-Chavez C."/>
            <person name="Montgomery K."/>
            <person name="Nicetic I."/>
            <person name="Ferrari B.C."/>
        </authorList>
    </citation>
    <scope>NUCLEOTIDE SEQUENCE [LARGE SCALE GENOMIC DNA]</scope>
    <source>
        <strain evidence="4 5">SPB151</strain>
    </source>
</reference>
<feature type="transmembrane region" description="Helical" evidence="2">
    <location>
        <begin position="102"/>
        <end position="128"/>
    </location>
</feature>
<dbReference type="AlphaFoldDB" id="A0A7G6WVK2"/>